<feature type="non-terminal residue" evidence="3">
    <location>
        <position position="133"/>
    </location>
</feature>
<organism evidence="3">
    <name type="scientific">Pectinophora gossypiella</name>
    <name type="common">Cotton pink bollworm</name>
    <name type="synonym">Depressaria gossypiella</name>
    <dbReference type="NCBI Taxonomy" id="13191"/>
    <lineage>
        <taxon>Eukaryota</taxon>
        <taxon>Metazoa</taxon>
        <taxon>Ecdysozoa</taxon>
        <taxon>Arthropoda</taxon>
        <taxon>Hexapoda</taxon>
        <taxon>Insecta</taxon>
        <taxon>Pterygota</taxon>
        <taxon>Neoptera</taxon>
        <taxon>Endopterygota</taxon>
        <taxon>Lepidoptera</taxon>
        <taxon>Glossata</taxon>
        <taxon>Ditrysia</taxon>
        <taxon>Gelechioidea</taxon>
        <taxon>Gelechiidae</taxon>
        <taxon>Apatetrinae</taxon>
        <taxon>Pectinophora</taxon>
    </lineage>
</organism>
<feature type="compositionally biased region" description="Basic and acidic residues" evidence="2">
    <location>
        <begin position="1"/>
        <end position="14"/>
    </location>
</feature>
<dbReference type="EMBL" id="GDQN01000666">
    <property type="protein sequence ID" value="JAT90388.1"/>
    <property type="molecule type" value="Transcribed_RNA"/>
</dbReference>
<gene>
    <name evidence="3" type="ORF">g.25</name>
</gene>
<protein>
    <submittedName>
        <fullName evidence="3">Uncharacterized protein</fullName>
    </submittedName>
</protein>
<evidence type="ECO:0000313" key="3">
    <source>
        <dbReference type="EMBL" id="JAT90388.1"/>
    </source>
</evidence>
<dbReference type="OrthoDB" id="5371837at2759"/>
<evidence type="ECO:0000256" key="2">
    <source>
        <dbReference type="SAM" id="MobiDB-lite"/>
    </source>
</evidence>
<dbReference type="AlphaFoldDB" id="A0A1E1WTT1"/>
<name>A0A1E1WTT1_PECGO</name>
<feature type="region of interest" description="Disordered" evidence="2">
    <location>
        <begin position="1"/>
        <end position="39"/>
    </location>
</feature>
<feature type="non-terminal residue" evidence="3">
    <location>
        <position position="1"/>
    </location>
</feature>
<feature type="coiled-coil region" evidence="1">
    <location>
        <begin position="54"/>
        <end position="121"/>
    </location>
</feature>
<reference evidence="3" key="1">
    <citation type="submission" date="2015-09" db="EMBL/GenBank/DDBJ databases">
        <title>De novo assembly of Pectinophora gossypiella (Pink Bollworm) gut transcriptome.</title>
        <authorList>
            <person name="Tassone E.E."/>
        </authorList>
    </citation>
    <scope>NUCLEOTIDE SEQUENCE</scope>
</reference>
<accession>A0A1E1WTT1</accession>
<evidence type="ECO:0000256" key="1">
    <source>
        <dbReference type="SAM" id="Coils"/>
    </source>
</evidence>
<keyword evidence="1" id="KW-0175">Coiled coil</keyword>
<sequence length="133" mass="15174">LEPDVHEVLHKEVSPVRSLTSEEASEVSDKTVLSEGKRSKREIKEDHTFTDITNTTLEDKVQDILEKKDSLTKDISGDELDIVTESTERKLSISLDTAKTLEKLEEKMADLKKKEEAFSQKLLHDRKLSSTYD</sequence>
<proteinExistence type="predicted"/>